<proteinExistence type="predicted"/>
<feature type="transmembrane region" description="Helical" evidence="1">
    <location>
        <begin position="6"/>
        <end position="23"/>
    </location>
</feature>
<feature type="transmembrane region" description="Helical" evidence="1">
    <location>
        <begin position="252"/>
        <end position="276"/>
    </location>
</feature>
<dbReference type="RefSeq" id="WP_211927528.1">
    <property type="nucleotide sequence ID" value="NZ_JAGQFT020000013.1"/>
</dbReference>
<dbReference type="EMBL" id="JAGQFT010000155">
    <property type="protein sequence ID" value="MBR0563626.1"/>
    <property type="molecule type" value="Genomic_DNA"/>
</dbReference>
<feature type="transmembrane region" description="Helical" evidence="1">
    <location>
        <begin position="131"/>
        <end position="149"/>
    </location>
</feature>
<name>A0A8J7VXA5_9GAMM</name>
<keyword evidence="1" id="KW-0812">Transmembrane</keyword>
<gene>
    <name evidence="3" type="ORF">KB893_016460</name>
    <name evidence="2" type="ORF">KB893_14040</name>
</gene>
<dbReference type="Proteomes" id="UP000675747">
    <property type="component" value="Unassembled WGS sequence"/>
</dbReference>
<dbReference type="Pfam" id="PF06166">
    <property type="entry name" value="DUF979"/>
    <property type="match status" value="1"/>
</dbReference>
<evidence type="ECO:0000256" key="1">
    <source>
        <dbReference type="SAM" id="Phobius"/>
    </source>
</evidence>
<feature type="transmembrane region" description="Helical" evidence="1">
    <location>
        <begin position="32"/>
        <end position="48"/>
    </location>
</feature>
<feature type="transmembrane region" description="Helical" evidence="1">
    <location>
        <begin position="170"/>
        <end position="191"/>
    </location>
</feature>
<dbReference type="InterPro" id="IPR009323">
    <property type="entry name" value="DUF979"/>
</dbReference>
<reference evidence="3 4" key="1">
    <citation type="journal article" date="2021" name="Microbiol. Resour. Announc.">
        <title>Draft Genome Sequence of Coralloluteibacterium stylophorae LMG 29479T.</title>
        <authorList>
            <person name="Karlyshev A.V."/>
            <person name="Kudryashova E.B."/>
            <person name="Ariskina E.V."/>
            <person name="Conroy A.P."/>
            <person name="Abidueva E.Y."/>
        </authorList>
    </citation>
    <scope>NUCLEOTIDE SEQUENCE [LARGE SCALE GENOMIC DNA]</scope>
    <source>
        <strain evidence="3 4">LMG 29479</strain>
    </source>
</reference>
<organism evidence="2">
    <name type="scientific">Coralloluteibacterium stylophorae</name>
    <dbReference type="NCBI Taxonomy" id="1776034"/>
    <lineage>
        <taxon>Bacteria</taxon>
        <taxon>Pseudomonadati</taxon>
        <taxon>Pseudomonadota</taxon>
        <taxon>Gammaproteobacteria</taxon>
        <taxon>Lysobacterales</taxon>
        <taxon>Lysobacteraceae</taxon>
        <taxon>Coralloluteibacterium</taxon>
    </lineage>
</organism>
<feature type="transmembrane region" description="Helical" evidence="1">
    <location>
        <begin position="54"/>
        <end position="75"/>
    </location>
</feature>
<evidence type="ECO:0000313" key="2">
    <source>
        <dbReference type="EMBL" id="MBR0563626.1"/>
    </source>
</evidence>
<feature type="transmembrane region" description="Helical" evidence="1">
    <location>
        <begin position="211"/>
        <end position="232"/>
    </location>
</feature>
<protein>
    <submittedName>
        <fullName evidence="2">DUF979 domain-containing protein</fullName>
    </submittedName>
</protein>
<evidence type="ECO:0000313" key="4">
    <source>
        <dbReference type="Proteomes" id="UP000675747"/>
    </source>
</evidence>
<reference evidence="2" key="2">
    <citation type="submission" date="2021-04" db="EMBL/GenBank/DDBJ databases">
        <authorList>
            <person name="Karlyshev A.V."/>
        </authorList>
    </citation>
    <scope>NUCLEOTIDE SEQUENCE</scope>
    <source>
        <strain evidence="2">LMG 29479</strain>
    </source>
</reference>
<keyword evidence="1" id="KW-0472">Membrane</keyword>
<dbReference type="AlphaFoldDB" id="A0A8J7VXA5"/>
<dbReference type="EMBL" id="JAGQFT020000013">
    <property type="protein sequence ID" value="MBS7458735.1"/>
    <property type="molecule type" value="Genomic_DNA"/>
</dbReference>
<feature type="transmembrane region" description="Helical" evidence="1">
    <location>
        <begin position="96"/>
        <end position="119"/>
    </location>
</feature>
<keyword evidence="4" id="KW-1185">Reference proteome</keyword>
<feature type="transmembrane region" description="Helical" evidence="1">
    <location>
        <begin position="296"/>
        <end position="315"/>
    </location>
</feature>
<evidence type="ECO:0000313" key="3">
    <source>
        <dbReference type="EMBL" id="MBS7458735.1"/>
    </source>
</evidence>
<accession>A0A8J7VXA5</accession>
<comment type="caution">
    <text evidence="2">The sequence shown here is derived from an EMBL/GenBank/DDBJ whole genome shotgun (WGS) entry which is preliminary data.</text>
</comment>
<keyword evidence="1" id="KW-1133">Transmembrane helix</keyword>
<sequence length="318" mass="32691">MISLQLVYWATGLYLLVVAVLGARDRGNPRRWTTAAFWALLALALLVGERLPPAVMGGVVVLLALIAGGGGLARGRYPERSAEARAADAGRLGNRLFWPALAIPLLTLLFGVLLADATIAGVRVFGAEQTTLVGLALACGVATLGACLLTRQTPLVAVAESRRLLDAIGWAALLPLLLATLGGVFETAGVGDAIASLAAAAVPGDSRLAAMLVYALGMTLLTIVMGNAFAAFPVMMGGIGLPLVAGVHGADIAPLAAIGMLCGYCGTLLTPMAANFNLVPAALLELPPYAVIRRQVATALPLLACNLVLMYFIVFRSA</sequence>